<accession>A0ABV8TUW6</accession>
<keyword evidence="6" id="KW-1185">Reference proteome</keyword>
<name>A0ABV8TUW6_9ACTN</name>
<dbReference type="SUPFAM" id="SSF46785">
    <property type="entry name" value="Winged helix' DNA-binding domain"/>
    <property type="match status" value="1"/>
</dbReference>
<evidence type="ECO:0000256" key="2">
    <source>
        <dbReference type="ARBA" id="ARBA00023125"/>
    </source>
</evidence>
<comment type="caution">
    <text evidence="5">The sequence shown here is derived from an EMBL/GenBank/DDBJ whole genome shotgun (WGS) entry which is preliminary data.</text>
</comment>
<evidence type="ECO:0000313" key="5">
    <source>
        <dbReference type="EMBL" id="MFC4334569.1"/>
    </source>
</evidence>
<dbReference type="InterPro" id="IPR011991">
    <property type="entry name" value="ArsR-like_HTH"/>
</dbReference>
<dbReference type="SUPFAM" id="SSF54909">
    <property type="entry name" value="Dimeric alpha+beta barrel"/>
    <property type="match status" value="1"/>
</dbReference>
<dbReference type="Gene3D" id="3.30.70.920">
    <property type="match status" value="1"/>
</dbReference>
<evidence type="ECO:0000259" key="4">
    <source>
        <dbReference type="PROSITE" id="PS50956"/>
    </source>
</evidence>
<evidence type="ECO:0000313" key="6">
    <source>
        <dbReference type="Proteomes" id="UP001595823"/>
    </source>
</evidence>
<dbReference type="Proteomes" id="UP001595823">
    <property type="component" value="Unassembled WGS sequence"/>
</dbReference>
<dbReference type="InterPro" id="IPR019887">
    <property type="entry name" value="Tscrpt_reg_AsnC/Lrp_C"/>
</dbReference>
<dbReference type="PANTHER" id="PTHR30154">
    <property type="entry name" value="LEUCINE-RESPONSIVE REGULATORY PROTEIN"/>
    <property type="match status" value="1"/>
</dbReference>
<evidence type="ECO:0000256" key="1">
    <source>
        <dbReference type="ARBA" id="ARBA00023015"/>
    </source>
</evidence>
<dbReference type="InterPro" id="IPR000485">
    <property type="entry name" value="AsnC-type_HTH_dom"/>
</dbReference>
<reference evidence="6" key="1">
    <citation type="journal article" date="2019" name="Int. J. Syst. Evol. Microbiol.">
        <title>The Global Catalogue of Microorganisms (GCM) 10K type strain sequencing project: providing services to taxonomists for standard genome sequencing and annotation.</title>
        <authorList>
            <consortium name="The Broad Institute Genomics Platform"/>
            <consortium name="The Broad Institute Genome Sequencing Center for Infectious Disease"/>
            <person name="Wu L."/>
            <person name="Ma J."/>
        </authorList>
    </citation>
    <scope>NUCLEOTIDE SEQUENCE [LARGE SCALE GENOMIC DNA]</scope>
    <source>
        <strain evidence="6">IBRC-M 10908</strain>
    </source>
</reference>
<dbReference type="InterPro" id="IPR036390">
    <property type="entry name" value="WH_DNA-bd_sf"/>
</dbReference>
<keyword evidence="1" id="KW-0805">Transcription regulation</keyword>
<dbReference type="Pfam" id="PF01037">
    <property type="entry name" value="AsnC_trans_reg"/>
    <property type="match status" value="1"/>
</dbReference>
<keyword evidence="3" id="KW-0804">Transcription</keyword>
<protein>
    <submittedName>
        <fullName evidence="5">Lrp/AsnC family transcriptional regulator</fullName>
    </submittedName>
</protein>
<gene>
    <name evidence="5" type="ORF">ACFPET_05085</name>
</gene>
<dbReference type="Pfam" id="PF13412">
    <property type="entry name" value="HTH_24"/>
    <property type="match status" value="1"/>
</dbReference>
<organism evidence="5 6">
    <name type="scientific">Salininema proteolyticum</name>
    <dbReference type="NCBI Taxonomy" id="1607685"/>
    <lineage>
        <taxon>Bacteria</taxon>
        <taxon>Bacillati</taxon>
        <taxon>Actinomycetota</taxon>
        <taxon>Actinomycetes</taxon>
        <taxon>Glycomycetales</taxon>
        <taxon>Glycomycetaceae</taxon>
        <taxon>Salininema</taxon>
    </lineage>
</organism>
<dbReference type="PROSITE" id="PS50956">
    <property type="entry name" value="HTH_ASNC_2"/>
    <property type="match status" value="1"/>
</dbReference>
<sequence length="163" mass="18241">MPENIELDAVDWEILRCLQSFGRMTNRDLAARAGVAASTCQMRVRRLTEAGVITGYHADLDWSLLGSPVQAFLAVQVRPHRRPVVDAFVRHLREVPEVLRFYHLTGPDDFLVHVAVADVESLQALVLDQVTARAEVAHVRTNLVFERWTGPGLDPAGQRHGSR</sequence>
<dbReference type="PRINTS" id="PR00033">
    <property type="entry name" value="HTHASNC"/>
</dbReference>
<dbReference type="InterPro" id="IPR036388">
    <property type="entry name" value="WH-like_DNA-bd_sf"/>
</dbReference>
<dbReference type="CDD" id="cd00090">
    <property type="entry name" value="HTH_ARSR"/>
    <property type="match status" value="1"/>
</dbReference>
<keyword evidence="2" id="KW-0238">DNA-binding</keyword>
<dbReference type="RefSeq" id="WP_380618388.1">
    <property type="nucleotide sequence ID" value="NZ_JBHSDK010000007.1"/>
</dbReference>
<proteinExistence type="predicted"/>
<dbReference type="EMBL" id="JBHSDK010000007">
    <property type="protein sequence ID" value="MFC4334569.1"/>
    <property type="molecule type" value="Genomic_DNA"/>
</dbReference>
<dbReference type="Gene3D" id="1.10.10.10">
    <property type="entry name" value="Winged helix-like DNA-binding domain superfamily/Winged helix DNA-binding domain"/>
    <property type="match status" value="1"/>
</dbReference>
<evidence type="ECO:0000256" key="3">
    <source>
        <dbReference type="ARBA" id="ARBA00023163"/>
    </source>
</evidence>
<dbReference type="SMART" id="SM00344">
    <property type="entry name" value="HTH_ASNC"/>
    <property type="match status" value="1"/>
</dbReference>
<dbReference type="InterPro" id="IPR019888">
    <property type="entry name" value="Tscrpt_reg_AsnC-like"/>
</dbReference>
<feature type="domain" description="HTH asnC-type" evidence="4">
    <location>
        <begin position="7"/>
        <end position="68"/>
    </location>
</feature>
<dbReference type="InterPro" id="IPR011008">
    <property type="entry name" value="Dimeric_a/b-barrel"/>
</dbReference>
<dbReference type="PANTHER" id="PTHR30154:SF54">
    <property type="entry name" value="POSSIBLE TRANSCRIPTIONAL REGULATORY PROTEIN (PROBABLY LRP_ASNC-FAMILY)"/>
    <property type="match status" value="1"/>
</dbReference>